<dbReference type="GO" id="GO:0005581">
    <property type="term" value="C:collagen trimer"/>
    <property type="evidence" value="ECO:0007669"/>
    <property type="project" value="UniProtKB-KW"/>
</dbReference>
<dbReference type="PANTHER" id="PTHR15427">
    <property type="entry name" value="EMILIN ELASTIN MICROFIBRIL INTERFACE-LOCATED PROTEIN ELASTIN MICROFIBRIL INTERFACER"/>
    <property type="match status" value="1"/>
</dbReference>
<dbReference type="SMART" id="SM00110">
    <property type="entry name" value="C1Q"/>
    <property type="match status" value="1"/>
</dbReference>
<evidence type="ECO:0000313" key="8">
    <source>
        <dbReference type="Proteomes" id="UP000829720"/>
    </source>
</evidence>
<dbReference type="EMBL" id="JAERUA010000003">
    <property type="protein sequence ID" value="KAI1901362.1"/>
    <property type="molecule type" value="Genomic_DNA"/>
</dbReference>
<evidence type="ECO:0000256" key="5">
    <source>
        <dbReference type="SAM" id="Coils"/>
    </source>
</evidence>
<keyword evidence="5" id="KW-0175">Coiled coil</keyword>
<comment type="caution">
    <text evidence="7">The sequence shown here is derived from an EMBL/GenBank/DDBJ whole genome shotgun (WGS) entry which is preliminary data.</text>
</comment>
<evidence type="ECO:0000256" key="3">
    <source>
        <dbReference type="ARBA" id="ARBA00022530"/>
    </source>
</evidence>
<feature type="domain" description="C1q" evidence="6">
    <location>
        <begin position="77"/>
        <end position="248"/>
    </location>
</feature>
<evidence type="ECO:0000256" key="2">
    <source>
        <dbReference type="ARBA" id="ARBA00022525"/>
    </source>
</evidence>
<evidence type="ECO:0000256" key="4">
    <source>
        <dbReference type="ARBA" id="ARBA00023119"/>
    </source>
</evidence>
<protein>
    <recommendedName>
        <fullName evidence="6">C1q domain-containing protein</fullName>
    </recommendedName>
</protein>
<keyword evidence="4" id="KW-0176">Collagen</keyword>
<dbReference type="SUPFAM" id="SSF49842">
    <property type="entry name" value="TNF-like"/>
    <property type="match status" value="1"/>
</dbReference>
<keyword evidence="3" id="KW-0272">Extracellular matrix</keyword>
<accession>A0A8T3DWQ1</accession>
<dbReference type="OrthoDB" id="6154955at2759"/>
<dbReference type="Proteomes" id="UP000829720">
    <property type="component" value="Unassembled WGS sequence"/>
</dbReference>
<name>A0A8T3DWQ1_9TELE</name>
<dbReference type="InterPro" id="IPR050392">
    <property type="entry name" value="Collagen/C1q_domain"/>
</dbReference>
<dbReference type="PROSITE" id="PS50871">
    <property type="entry name" value="C1Q"/>
    <property type="match status" value="1"/>
</dbReference>
<organism evidence="7 8">
    <name type="scientific">Albula goreensis</name>
    <dbReference type="NCBI Taxonomy" id="1534307"/>
    <lineage>
        <taxon>Eukaryota</taxon>
        <taxon>Metazoa</taxon>
        <taxon>Chordata</taxon>
        <taxon>Craniata</taxon>
        <taxon>Vertebrata</taxon>
        <taxon>Euteleostomi</taxon>
        <taxon>Actinopterygii</taxon>
        <taxon>Neopterygii</taxon>
        <taxon>Teleostei</taxon>
        <taxon>Albuliformes</taxon>
        <taxon>Albulidae</taxon>
        <taxon>Albula</taxon>
    </lineage>
</organism>
<comment type="subcellular location">
    <subcellularLocation>
        <location evidence="1">Secreted</location>
        <location evidence="1">Extracellular space</location>
        <location evidence="1">Extracellular matrix</location>
    </subcellularLocation>
</comment>
<gene>
    <name evidence="7" type="ORF">AGOR_G00033590</name>
</gene>
<evidence type="ECO:0000256" key="1">
    <source>
        <dbReference type="ARBA" id="ARBA00004498"/>
    </source>
</evidence>
<dbReference type="AlphaFoldDB" id="A0A8T3DWQ1"/>
<dbReference type="PANTHER" id="PTHR15427:SF52">
    <property type="entry name" value="C1Q DOMAIN-CONTAINING PROTEIN"/>
    <property type="match status" value="1"/>
</dbReference>
<dbReference type="Pfam" id="PF00386">
    <property type="entry name" value="C1q"/>
    <property type="match status" value="1"/>
</dbReference>
<feature type="coiled-coil region" evidence="5">
    <location>
        <begin position="13"/>
        <end position="47"/>
    </location>
</feature>
<reference evidence="7" key="1">
    <citation type="submission" date="2021-01" db="EMBL/GenBank/DDBJ databases">
        <authorList>
            <person name="Zahm M."/>
            <person name="Roques C."/>
            <person name="Cabau C."/>
            <person name="Klopp C."/>
            <person name="Donnadieu C."/>
            <person name="Jouanno E."/>
            <person name="Lampietro C."/>
            <person name="Louis A."/>
            <person name="Herpin A."/>
            <person name="Echchiki A."/>
            <person name="Berthelot C."/>
            <person name="Parey E."/>
            <person name="Roest-Crollius H."/>
            <person name="Braasch I."/>
            <person name="Postlethwait J."/>
            <person name="Bobe J."/>
            <person name="Montfort J."/>
            <person name="Bouchez O."/>
            <person name="Begum T."/>
            <person name="Mejri S."/>
            <person name="Adams A."/>
            <person name="Chen W.-J."/>
            <person name="Guiguen Y."/>
        </authorList>
    </citation>
    <scope>NUCLEOTIDE SEQUENCE</scope>
    <source>
        <tissue evidence="7">Blood</tissue>
    </source>
</reference>
<keyword evidence="8" id="KW-1185">Reference proteome</keyword>
<dbReference type="PRINTS" id="PR00007">
    <property type="entry name" value="COMPLEMNTC1Q"/>
</dbReference>
<dbReference type="InterPro" id="IPR008983">
    <property type="entry name" value="Tumour_necrosis_fac-like_dom"/>
</dbReference>
<evidence type="ECO:0000259" key="6">
    <source>
        <dbReference type="PROSITE" id="PS50871"/>
    </source>
</evidence>
<dbReference type="InterPro" id="IPR001073">
    <property type="entry name" value="C1q_dom"/>
</dbReference>
<evidence type="ECO:0000313" key="7">
    <source>
        <dbReference type="EMBL" id="KAI1901362.1"/>
    </source>
</evidence>
<dbReference type="Gene3D" id="2.60.120.40">
    <property type="match status" value="1"/>
</dbReference>
<proteinExistence type="predicted"/>
<sequence length="248" mass="27263">MMTEQRVELAVTKSELGARLQTSESQVAELKRENEAQAVDLSAMEDRSNSTELQLQEHKTVMEELKSTVEGLKGHIAERPKVAFSAALTDAGSVGPFNTDITLIYTKVITNIGNHYSPATGIFTAPMRGVYYFTFICHNYGANIRFGSLLYKNGERIVSMTDWQTSTDHDDNGSNAAVLQLEVGIRSTCVSHLTARSMMTVIITAPSAASCSSPCEQKTLQHLQRLPALPHVSRRPCSTFSGFLLFPM</sequence>
<keyword evidence="2" id="KW-0964">Secreted</keyword>